<dbReference type="AlphaFoldDB" id="A0A388L567"/>
<dbReference type="Gramene" id="GBG77445">
    <property type="protein sequence ID" value="GBG77445"/>
    <property type="gene ID" value="CBR_g23894"/>
</dbReference>
<reference evidence="9 10" key="1">
    <citation type="journal article" date="2018" name="Cell">
        <title>The Chara Genome: Secondary Complexity and Implications for Plant Terrestrialization.</title>
        <authorList>
            <person name="Nishiyama T."/>
            <person name="Sakayama H."/>
            <person name="Vries J.D."/>
            <person name="Buschmann H."/>
            <person name="Saint-Marcoux D."/>
            <person name="Ullrich K.K."/>
            <person name="Haas F.B."/>
            <person name="Vanderstraeten L."/>
            <person name="Becker D."/>
            <person name="Lang D."/>
            <person name="Vosolsobe S."/>
            <person name="Rombauts S."/>
            <person name="Wilhelmsson P.K.I."/>
            <person name="Janitza P."/>
            <person name="Kern R."/>
            <person name="Heyl A."/>
            <person name="Rumpler F."/>
            <person name="Villalobos L.I.A.C."/>
            <person name="Clay J.M."/>
            <person name="Skokan R."/>
            <person name="Toyoda A."/>
            <person name="Suzuki Y."/>
            <person name="Kagoshima H."/>
            <person name="Schijlen E."/>
            <person name="Tajeshwar N."/>
            <person name="Catarino B."/>
            <person name="Hetherington A.J."/>
            <person name="Saltykova A."/>
            <person name="Bonnot C."/>
            <person name="Breuninger H."/>
            <person name="Symeonidi A."/>
            <person name="Radhakrishnan G.V."/>
            <person name="Van Nieuwerburgh F."/>
            <person name="Deforce D."/>
            <person name="Chang C."/>
            <person name="Karol K.G."/>
            <person name="Hedrich R."/>
            <person name="Ulvskov P."/>
            <person name="Glockner G."/>
            <person name="Delwiche C.F."/>
            <person name="Petrasek J."/>
            <person name="Van de Peer Y."/>
            <person name="Friml J."/>
            <person name="Beilby M."/>
            <person name="Dolan L."/>
            <person name="Kohara Y."/>
            <person name="Sugano S."/>
            <person name="Fujiyama A."/>
            <person name="Delaux P.-M."/>
            <person name="Quint M."/>
            <person name="TheiBen G."/>
            <person name="Hagemann M."/>
            <person name="Harholt J."/>
            <person name="Dunand C."/>
            <person name="Zachgo S."/>
            <person name="Langdale J."/>
            <person name="Maumus F."/>
            <person name="Straeten D.V.D."/>
            <person name="Gould S.B."/>
            <person name="Rensing S.A."/>
        </authorList>
    </citation>
    <scope>NUCLEOTIDE SEQUENCE [LARGE SCALE GENOMIC DNA]</scope>
    <source>
        <strain evidence="9 10">S276</strain>
    </source>
</reference>
<gene>
    <name evidence="9" type="ORF">CBR_g23894</name>
</gene>
<evidence type="ECO:0000256" key="2">
    <source>
        <dbReference type="ARBA" id="ARBA00004502"/>
    </source>
</evidence>
<evidence type="ECO:0000313" key="9">
    <source>
        <dbReference type="EMBL" id="GBG77445.1"/>
    </source>
</evidence>
<keyword evidence="10" id="KW-1185">Reference proteome</keyword>
<evidence type="ECO:0000256" key="7">
    <source>
        <dbReference type="ARBA" id="ARBA00023136"/>
    </source>
</evidence>
<evidence type="ECO:0008006" key="11">
    <source>
        <dbReference type="Google" id="ProtNLM"/>
    </source>
</evidence>
<protein>
    <recommendedName>
        <fullName evidence="11">Oleosin</fullName>
    </recommendedName>
</protein>
<evidence type="ECO:0000313" key="10">
    <source>
        <dbReference type="Proteomes" id="UP000265515"/>
    </source>
</evidence>
<evidence type="ECO:0000256" key="1">
    <source>
        <dbReference type="ARBA" id="ARBA00004141"/>
    </source>
</evidence>
<evidence type="ECO:0000256" key="3">
    <source>
        <dbReference type="ARBA" id="ARBA00010858"/>
    </source>
</evidence>
<keyword evidence="4" id="KW-0551">Lipid droplet</keyword>
<organism evidence="9 10">
    <name type="scientific">Chara braunii</name>
    <name type="common">Braun's stonewort</name>
    <dbReference type="NCBI Taxonomy" id="69332"/>
    <lineage>
        <taxon>Eukaryota</taxon>
        <taxon>Viridiplantae</taxon>
        <taxon>Streptophyta</taxon>
        <taxon>Charophyceae</taxon>
        <taxon>Charales</taxon>
        <taxon>Characeae</taxon>
        <taxon>Chara</taxon>
    </lineage>
</organism>
<dbReference type="Pfam" id="PF01277">
    <property type="entry name" value="Oleosin"/>
    <property type="match status" value="1"/>
</dbReference>
<comment type="subcellular location">
    <subcellularLocation>
        <location evidence="2">Lipid droplet</location>
    </subcellularLocation>
    <subcellularLocation>
        <location evidence="1">Membrane</location>
        <topology evidence="1">Multi-pass membrane protein</topology>
    </subcellularLocation>
</comment>
<keyword evidence="6 8" id="KW-1133">Transmembrane helix</keyword>
<sequence length="161" mass="17489">METAKKMMHSIPSVRQMSWKKLGLIAAGVGLAAMALMMLTVVTLVVGTPVLIFGGIALLLASPCLCCTAPLWLPPLLFIGIPTLIFFVVTGGIAMFLAVMASVGSWWLYRYRRGPMPPGGHLVERMMDRLRNAASRTKSTLKSTRDGVYQVASARLIEPEL</sequence>
<dbReference type="GO" id="GO:0012511">
    <property type="term" value="C:monolayer-surrounded lipid storage body"/>
    <property type="evidence" value="ECO:0007669"/>
    <property type="project" value="InterPro"/>
</dbReference>
<evidence type="ECO:0000256" key="8">
    <source>
        <dbReference type="SAM" id="Phobius"/>
    </source>
</evidence>
<evidence type="ECO:0000256" key="6">
    <source>
        <dbReference type="ARBA" id="ARBA00022989"/>
    </source>
</evidence>
<comment type="caution">
    <text evidence="9">The sequence shown here is derived from an EMBL/GenBank/DDBJ whole genome shotgun (WGS) entry which is preliminary data.</text>
</comment>
<evidence type="ECO:0000256" key="4">
    <source>
        <dbReference type="ARBA" id="ARBA00022677"/>
    </source>
</evidence>
<dbReference type="GO" id="GO:0016020">
    <property type="term" value="C:membrane"/>
    <property type="evidence" value="ECO:0007669"/>
    <property type="project" value="UniProtKB-SubCell"/>
</dbReference>
<feature type="transmembrane region" description="Helical" evidence="8">
    <location>
        <begin position="21"/>
        <end position="45"/>
    </location>
</feature>
<dbReference type="InterPro" id="IPR000136">
    <property type="entry name" value="Oleosin"/>
</dbReference>
<evidence type="ECO:0000256" key="5">
    <source>
        <dbReference type="ARBA" id="ARBA00022692"/>
    </source>
</evidence>
<keyword evidence="5 8" id="KW-0812">Transmembrane</keyword>
<dbReference type="EMBL" id="BFEA01000267">
    <property type="protein sequence ID" value="GBG77445.1"/>
    <property type="molecule type" value="Genomic_DNA"/>
</dbReference>
<dbReference type="Proteomes" id="UP000265515">
    <property type="component" value="Unassembled WGS sequence"/>
</dbReference>
<feature type="transmembrane region" description="Helical" evidence="8">
    <location>
        <begin position="85"/>
        <end position="109"/>
    </location>
</feature>
<keyword evidence="7 8" id="KW-0472">Membrane</keyword>
<comment type="similarity">
    <text evidence="3">Belongs to the oleosin family.</text>
</comment>
<feature type="transmembrane region" description="Helical" evidence="8">
    <location>
        <begin position="51"/>
        <end position="73"/>
    </location>
</feature>
<accession>A0A388L567</accession>
<dbReference type="OrthoDB" id="2016943at2759"/>
<proteinExistence type="inferred from homology"/>
<name>A0A388L567_CHABU</name>